<dbReference type="CDD" id="cd20736">
    <property type="entry name" value="PoNe_Nuclease"/>
    <property type="match status" value="1"/>
</dbReference>
<protein>
    <recommendedName>
        <fullName evidence="2">UPF0102 protein P9847_06080</fullName>
    </recommendedName>
</protein>
<dbReference type="PANTHER" id="PTHR34039">
    <property type="entry name" value="UPF0102 PROTEIN YRAN"/>
    <property type="match status" value="1"/>
</dbReference>
<reference evidence="3 4" key="1">
    <citation type="submission" date="2023-03" db="EMBL/GenBank/DDBJ databases">
        <title>Bacillus Genome Sequencing.</title>
        <authorList>
            <person name="Dunlap C."/>
        </authorList>
    </citation>
    <scope>NUCLEOTIDE SEQUENCE [LARGE SCALE GENOMIC DNA]</scope>
    <source>
        <strain evidence="3 4">NRS-52</strain>
    </source>
</reference>
<comment type="caution">
    <text evidence="3">The sequence shown here is derived from an EMBL/GenBank/DDBJ whole genome shotgun (WGS) entry which is preliminary data.</text>
</comment>
<dbReference type="NCBIfam" id="TIGR00252">
    <property type="entry name" value="YraN family protein"/>
    <property type="match status" value="1"/>
</dbReference>
<comment type="similarity">
    <text evidence="1 2">Belongs to the UPF0102 family.</text>
</comment>
<dbReference type="NCBIfam" id="NF009154">
    <property type="entry name" value="PRK12497.3-3"/>
    <property type="match status" value="1"/>
</dbReference>
<dbReference type="NCBIfam" id="NF009150">
    <property type="entry name" value="PRK12497.1-3"/>
    <property type="match status" value="1"/>
</dbReference>
<dbReference type="EMBL" id="JARTLD010000015">
    <property type="protein sequence ID" value="MED5016871.1"/>
    <property type="molecule type" value="Genomic_DNA"/>
</dbReference>
<dbReference type="HAMAP" id="MF_00048">
    <property type="entry name" value="UPF0102"/>
    <property type="match status" value="1"/>
</dbReference>
<evidence type="ECO:0000313" key="3">
    <source>
        <dbReference type="EMBL" id="MED5016871.1"/>
    </source>
</evidence>
<dbReference type="InterPro" id="IPR003509">
    <property type="entry name" value="UPF0102_YraN-like"/>
</dbReference>
<evidence type="ECO:0000256" key="2">
    <source>
        <dbReference type="HAMAP-Rule" id="MF_00048"/>
    </source>
</evidence>
<dbReference type="InterPro" id="IPR011335">
    <property type="entry name" value="Restrct_endonuc-II-like"/>
</dbReference>
<proteinExistence type="inferred from homology"/>
<gene>
    <name evidence="3" type="ORF">P9847_06080</name>
</gene>
<dbReference type="PANTHER" id="PTHR34039:SF1">
    <property type="entry name" value="UPF0102 PROTEIN YRAN"/>
    <property type="match status" value="1"/>
</dbReference>
<accession>A0ABU6PRT6</accession>
<name>A0ABU6PRT6_9BACL</name>
<evidence type="ECO:0000313" key="4">
    <source>
        <dbReference type="Proteomes" id="UP001343257"/>
    </source>
</evidence>
<dbReference type="Pfam" id="PF02021">
    <property type="entry name" value="UPF0102"/>
    <property type="match status" value="1"/>
</dbReference>
<dbReference type="Gene3D" id="3.40.1350.10">
    <property type="match status" value="1"/>
</dbReference>
<organism evidence="3 4">
    <name type="scientific">Paenibacillus chibensis</name>
    <dbReference type="NCBI Taxonomy" id="59846"/>
    <lineage>
        <taxon>Bacteria</taxon>
        <taxon>Bacillati</taxon>
        <taxon>Bacillota</taxon>
        <taxon>Bacilli</taxon>
        <taxon>Bacillales</taxon>
        <taxon>Paenibacillaceae</taxon>
        <taxon>Paenibacillus</taxon>
    </lineage>
</organism>
<evidence type="ECO:0000256" key="1">
    <source>
        <dbReference type="ARBA" id="ARBA00006738"/>
    </source>
</evidence>
<dbReference type="RefSeq" id="WP_328276245.1">
    <property type="nucleotide sequence ID" value="NZ_JARTLD010000015.1"/>
</dbReference>
<sequence length="128" mass="14363">MVERLNQGKANRREKGAAAEQAACDYLISRGYVIKDRNWRCRSGELDIIAAYGDLLVIVEVRSRSTGTRFGTAAESVDFRKVSQVRSTAMAYLHYKQQEDKELRFDVIAIEMDGGMGTVSLQHIEGAF</sequence>
<dbReference type="SUPFAM" id="SSF52980">
    <property type="entry name" value="Restriction endonuclease-like"/>
    <property type="match status" value="1"/>
</dbReference>
<dbReference type="InterPro" id="IPR011856">
    <property type="entry name" value="tRNA_endonuc-like_dom_sf"/>
</dbReference>
<dbReference type="Proteomes" id="UP001343257">
    <property type="component" value="Unassembled WGS sequence"/>
</dbReference>
<keyword evidence="4" id="KW-1185">Reference proteome</keyword>